<dbReference type="PaxDb" id="214684-A0A0S2LHR2"/>
<accession>A0A0S2LHR2</accession>
<evidence type="ECO:0000256" key="1">
    <source>
        <dbReference type="SAM" id="MobiDB-lite"/>
    </source>
</evidence>
<feature type="region of interest" description="Disordered" evidence="1">
    <location>
        <begin position="165"/>
        <end position="212"/>
    </location>
</feature>
<dbReference type="GeneID" id="36392649"/>
<feature type="compositionally biased region" description="Polar residues" evidence="1">
    <location>
        <begin position="198"/>
        <end position="212"/>
    </location>
</feature>
<name>A0A0S2LHR2_CRYD1</name>
<dbReference type="InParanoid" id="A0A0S2LHR2"/>
<dbReference type="STRING" id="214684.A0A0S2LHR2"/>
<dbReference type="KEGG" id="cne:CNA00075"/>
<reference evidence="2 3" key="1">
    <citation type="journal article" date="2005" name="Science">
        <title>The genome of the basidiomycetous yeast and human pathogen Cryptococcus neoformans.</title>
        <authorList>
            <person name="Loftus B.J."/>
            <person name="Fung E."/>
            <person name="Roncaglia P."/>
            <person name="Rowley D."/>
            <person name="Amedeo P."/>
            <person name="Bruno D."/>
            <person name="Vamathevan J."/>
            <person name="Miranda M."/>
            <person name="Anderson I.J."/>
            <person name="Fraser J.A."/>
            <person name="Allen J.E."/>
            <person name="Bosdet I.E."/>
            <person name="Brent M.R."/>
            <person name="Chiu R."/>
            <person name="Doering T.L."/>
            <person name="Donlin M.J."/>
            <person name="D'Souza C.A."/>
            <person name="Fox D.S."/>
            <person name="Grinberg V."/>
            <person name="Fu J."/>
            <person name="Fukushima M."/>
            <person name="Haas B.J."/>
            <person name="Huang J.C."/>
            <person name="Janbon G."/>
            <person name="Jones S.J."/>
            <person name="Koo H.L."/>
            <person name="Krzywinski M.I."/>
            <person name="Kwon-Chung J.K."/>
            <person name="Lengeler K.B."/>
            <person name="Maiti R."/>
            <person name="Marra M.A."/>
            <person name="Marra R.E."/>
            <person name="Mathewson C.A."/>
            <person name="Mitchell T.G."/>
            <person name="Pertea M."/>
            <person name="Riggs F.R."/>
            <person name="Salzberg S.L."/>
            <person name="Schein J.E."/>
            <person name="Shvartsbeyn A."/>
            <person name="Shin H."/>
            <person name="Shumway M."/>
            <person name="Specht C.A."/>
            <person name="Suh B.B."/>
            <person name="Tenney A."/>
            <person name="Utterback T.R."/>
            <person name="Wickes B.L."/>
            <person name="Wortman J.R."/>
            <person name="Wye N.H."/>
            <person name="Kronstad J.W."/>
            <person name="Lodge J.K."/>
            <person name="Heitman J."/>
            <person name="Davis R.W."/>
            <person name="Fraser C.M."/>
            <person name="Hyman R.W."/>
        </authorList>
    </citation>
    <scope>NUCLEOTIDE SEQUENCE [LARGE SCALE GENOMIC DNA]</scope>
    <source>
        <strain evidence="3">JEC21 / ATCC MYA-565</strain>
    </source>
</reference>
<dbReference type="RefSeq" id="XP_024514110.1">
    <property type="nucleotide sequence ID" value="XM_024656038.1"/>
</dbReference>
<evidence type="ECO:0000313" key="3">
    <source>
        <dbReference type="Proteomes" id="UP000002149"/>
    </source>
</evidence>
<dbReference type="Proteomes" id="UP000002149">
    <property type="component" value="Chromosome 1"/>
</dbReference>
<keyword evidence="3" id="KW-1185">Reference proteome</keyword>
<protein>
    <submittedName>
        <fullName evidence="2">Uncharacterized protein</fullName>
    </submittedName>
</protein>
<proteinExistence type="predicted"/>
<dbReference type="AlphaFoldDB" id="A0A0S2LHR2"/>
<dbReference type="VEuPathDB" id="FungiDB:CNA00075"/>
<dbReference type="EMBL" id="AE017341">
    <property type="protein sequence ID" value="ALO60283.1"/>
    <property type="molecule type" value="Genomic_DNA"/>
</dbReference>
<organism evidence="2 3">
    <name type="scientific">Cryptococcus deneoformans (strain JEC21 / ATCC MYA-565)</name>
    <name type="common">Cryptococcus neoformans var. neoformans serotype D</name>
    <dbReference type="NCBI Taxonomy" id="214684"/>
    <lineage>
        <taxon>Eukaryota</taxon>
        <taxon>Fungi</taxon>
        <taxon>Dikarya</taxon>
        <taxon>Basidiomycota</taxon>
        <taxon>Agaricomycotina</taxon>
        <taxon>Tremellomycetes</taxon>
        <taxon>Tremellales</taxon>
        <taxon>Cryptococcaceae</taxon>
        <taxon>Cryptococcus</taxon>
        <taxon>Cryptococcus neoformans species complex</taxon>
    </lineage>
</organism>
<sequence>MSGCYSTMLGAILTLNEWEQEEHIPKSWDHLENPPDVRFLSSRLDPAVFRRMTMPDTFIFAAQHVLSRHKDKFEGKWWDLWCVIHPLASEDDPTEHLVLPAGAPIDLQDLSSRFNLEGERLNAELLTMLTARNEATAVPTQLSETTQANLDSTLTDFTSSITTTEYNGEGAPSISRYSDQSILGSPPDLVQDSKKHAATSSVRQRRQPTFCS</sequence>
<evidence type="ECO:0000313" key="2">
    <source>
        <dbReference type="EMBL" id="ALO60283.1"/>
    </source>
</evidence>
<gene>
    <name evidence="2" type="ordered locus">CNA00075</name>
</gene>